<organism evidence="5 7">
    <name type="scientific">Rhodococcus aetherivorans</name>
    <dbReference type="NCBI Taxonomy" id="191292"/>
    <lineage>
        <taxon>Bacteria</taxon>
        <taxon>Bacillati</taxon>
        <taxon>Actinomycetota</taxon>
        <taxon>Actinomycetes</taxon>
        <taxon>Mycobacteriales</taxon>
        <taxon>Nocardiaceae</taxon>
        <taxon>Rhodococcus</taxon>
    </lineage>
</organism>
<feature type="domain" description="CoA carboxyltransferase N-terminal" evidence="2">
    <location>
        <begin position="22"/>
        <end position="273"/>
    </location>
</feature>
<dbReference type="PANTHER" id="PTHR22855:SF46">
    <property type="entry name" value="METHYLCROTONOYL-COA CARBOXYLASE"/>
    <property type="match status" value="1"/>
</dbReference>
<dbReference type="InterPro" id="IPR045190">
    <property type="entry name" value="MCCB/AccD1-like"/>
</dbReference>
<evidence type="ECO:0000313" key="4">
    <source>
        <dbReference type="EMBL" id="GES35029.1"/>
    </source>
</evidence>
<evidence type="ECO:0000259" key="3">
    <source>
        <dbReference type="PROSITE" id="PS50989"/>
    </source>
</evidence>
<dbReference type="AlphaFoldDB" id="A0A059MN95"/>
<protein>
    <submittedName>
        <fullName evidence="5">Acyl-CoA carboxylase subunit beta</fullName>
    </submittedName>
    <submittedName>
        <fullName evidence="4">Methylcrotonyl-CoA carboxylase carboxyl transferase subunit</fullName>
        <ecNumber evidence="4">6.4.1.4</ecNumber>
    </submittedName>
</protein>
<evidence type="ECO:0000313" key="6">
    <source>
        <dbReference type="Proteomes" id="UP000325466"/>
    </source>
</evidence>
<name>A0A059MN95_9NOCA</name>
<dbReference type="RefSeq" id="WP_006931255.1">
    <property type="nucleotide sequence ID" value="NZ_BAAAYP010000045.1"/>
</dbReference>
<evidence type="ECO:0000256" key="1">
    <source>
        <dbReference type="ARBA" id="ARBA00006102"/>
    </source>
</evidence>
<accession>N1M2R0</accession>
<dbReference type="GO" id="GO:0016740">
    <property type="term" value="F:transferase activity"/>
    <property type="evidence" value="ECO:0007669"/>
    <property type="project" value="UniProtKB-KW"/>
</dbReference>
<dbReference type="GeneID" id="83620738"/>
<dbReference type="Proteomes" id="UP000325466">
    <property type="component" value="Unassembled WGS sequence"/>
</dbReference>
<reference evidence="4" key="2">
    <citation type="submission" date="2019-10" db="EMBL/GenBank/DDBJ databases">
        <title>Draft genome sequence of Rhodococcus aetherivorans JCM 14343.</title>
        <authorList>
            <person name="Inoue D."/>
            <person name="Nakazawa M."/>
            <person name="Yamamoto N."/>
            <person name="Sei K."/>
            <person name="Ike M."/>
        </authorList>
    </citation>
    <scope>NUCLEOTIDE SEQUENCE</scope>
    <source>
        <strain evidence="4">JCM 14343</strain>
    </source>
</reference>
<reference evidence="5" key="3">
    <citation type="submission" date="2022-09" db="EMBL/GenBank/DDBJ databases">
        <title>The genome sequence of Rhodococcus aetherivorans N1.</title>
        <authorList>
            <person name="Jiang W."/>
        </authorList>
    </citation>
    <scope>NUCLEOTIDE SEQUENCE</scope>
    <source>
        <strain evidence="5">N1</strain>
    </source>
</reference>
<dbReference type="FunFam" id="3.90.226.10:FF:000021">
    <property type="entry name" value="Acetyl-CoA carboxylase carboxyltransferase subunit"/>
    <property type="match status" value="1"/>
</dbReference>
<keyword evidence="4" id="KW-0808">Transferase</keyword>
<evidence type="ECO:0000313" key="7">
    <source>
        <dbReference type="Proteomes" id="UP001163947"/>
    </source>
</evidence>
<sequence>MSILQTTLDPASAEYAAAASAMTAELAALETEHAKALAGGGEKYVRRHHERGKLLPRERIELLLDPDSPFLELSPLAAWGTEFPVGGSTVTGIGVVEGVECLIVANDPTVRGGTSNPWTLRKGFRANDIAMQNRLPVISLVESGGADLPTQKEVFIPGGRMFRDLTQLSAAGIPTIALVFGNSTAGGAYIPGMSDHVVMIEKRSKVFLAGPPLVKMATGEESDDESLGGAEMHARTSGLADYYAVDEPDAIRIGRGIVRRLNWRKQGPEPHPDVREPRYDPEELLGIVPADLKVPFDPREVIARIVDDSDFDEFKPLYGSSLVTGWARLHGYPVGILANARGVLFSEESQKATQFIQLANRANTPLLFLHNTTGYMVGREYEERGMIKHGSMMINAVSNSTVPHISILLGASYGAGHYGMCGRAFDPRFLFAWPSAKSAVMGGAQLAGVISIVGRAAAQARGQAFDEAADEAMRAAIENQIEAESLPMFLSGRLYDDGVIDPRDTRTVVGMCLSAIANAPIEGTDSFGVFRM</sequence>
<dbReference type="Proteomes" id="UP001163947">
    <property type="component" value="Chromosome"/>
</dbReference>
<dbReference type="EC" id="6.4.1.4" evidence="4"/>
<dbReference type="GO" id="GO:0004485">
    <property type="term" value="F:methylcrotonoyl-CoA carboxylase activity"/>
    <property type="evidence" value="ECO:0007669"/>
    <property type="project" value="UniProtKB-EC"/>
</dbReference>
<comment type="similarity">
    <text evidence="1">Belongs to the AccD/PCCB family.</text>
</comment>
<dbReference type="Pfam" id="PF01039">
    <property type="entry name" value="Carboxyl_trans"/>
    <property type="match status" value="1"/>
</dbReference>
<dbReference type="EMBL" id="CP106982">
    <property type="protein sequence ID" value="UYF96038.1"/>
    <property type="molecule type" value="Genomic_DNA"/>
</dbReference>
<evidence type="ECO:0000313" key="5">
    <source>
        <dbReference type="EMBL" id="UYF96038.1"/>
    </source>
</evidence>
<dbReference type="PANTHER" id="PTHR22855">
    <property type="entry name" value="ACETYL, PROPIONYL, PYRUVATE, AND GLUTACONYL CARBOXYLASE-RELATED"/>
    <property type="match status" value="1"/>
</dbReference>
<evidence type="ECO:0000259" key="2">
    <source>
        <dbReference type="PROSITE" id="PS50980"/>
    </source>
</evidence>
<dbReference type="KEGG" id="rav:AAT18_18790"/>
<reference evidence="4 6" key="1">
    <citation type="journal article" date="2018" name="Biodegradation">
        <title>1,4-Dioxane degradation characteristics of Rhodococcus aetherivorans JCM 14343.</title>
        <authorList>
            <person name="Inoue D."/>
            <person name="Tsunoda T."/>
            <person name="Yamamoto N."/>
            <person name="Ike M."/>
            <person name="Sei K."/>
        </authorList>
    </citation>
    <scope>NUCLEOTIDE SEQUENCE [LARGE SCALE GENOMIC DNA]</scope>
    <source>
        <strain evidence="4 6">JCM 14343</strain>
    </source>
</reference>
<dbReference type="InterPro" id="IPR011762">
    <property type="entry name" value="COA_CT_N"/>
</dbReference>
<gene>
    <name evidence="5" type="ORF">OCS65_09935</name>
    <name evidence="4" type="ORF">RAJCM14343_0273</name>
</gene>
<proteinExistence type="inferred from homology"/>
<keyword evidence="6" id="KW-1185">Reference proteome</keyword>
<dbReference type="EMBL" id="BLAH01000006">
    <property type="protein sequence ID" value="GES35029.1"/>
    <property type="molecule type" value="Genomic_DNA"/>
</dbReference>
<dbReference type="PROSITE" id="PS50980">
    <property type="entry name" value="COA_CT_NTER"/>
    <property type="match status" value="1"/>
</dbReference>
<accession>A0A0F6VKW4</accession>
<dbReference type="SUPFAM" id="SSF52096">
    <property type="entry name" value="ClpP/crotonase"/>
    <property type="match status" value="2"/>
</dbReference>
<dbReference type="FunFam" id="3.90.226.10:FF:000030">
    <property type="entry name" value="Acetyl-CoA carboxylase carboxyltransferase subunit"/>
    <property type="match status" value="1"/>
</dbReference>
<dbReference type="PROSITE" id="PS50989">
    <property type="entry name" value="COA_CT_CTER"/>
    <property type="match status" value="1"/>
</dbReference>
<dbReference type="InterPro" id="IPR029045">
    <property type="entry name" value="ClpP/crotonase-like_dom_sf"/>
</dbReference>
<feature type="domain" description="CoA carboxyltransferase C-terminal" evidence="3">
    <location>
        <begin position="280"/>
        <end position="523"/>
    </location>
</feature>
<accession>A0A059MN95</accession>
<dbReference type="InterPro" id="IPR011763">
    <property type="entry name" value="COA_CT_C"/>
</dbReference>
<keyword evidence="4" id="KW-0436">Ligase</keyword>
<dbReference type="InterPro" id="IPR034733">
    <property type="entry name" value="AcCoA_carboxyl_beta"/>
</dbReference>
<dbReference type="Gene3D" id="3.90.226.10">
    <property type="entry name" value="2-enoyl-CoA Hydratase, Chain A, domain 1"/>
    <property type="match status" value="2"/>
</dbReference>